<evidence type="ECO:0000313" key="1">
    <source>
        <dbReference type="EMBL" id="GED61416.1"/>
    </source>
</evidence>
<reference evidence="1 4" key="2">
    <citation type="submission" date="2019-06" db="EMBL/GenBank/DDBJ databases">
        <title>Whole genome shotgun sequence of Brevibacillus formosus NBRC 15716.</title>
        <authorList>
            <person name="Hosoyama A."/>
            <person name="Uohara A."/>
            <person name="Ohji S."/>
            <person name="Ichikawa N."/>
        </authorList>
    </citation>
    <scope>NUCLEOTIDE SEQUENCE [LARGE SCALE GENOMIC DNA]</scope>
    <source>
        <strain evidence="1 4">NBRC 15716</strain>
    </source>
</reference>
<comment type="caution">
    <text evidence="2">The sequence shown here is derived from an EMBL/GenBank/DDBJ whole genome shotgun (WGS) entry which is preliminary data.</text>
</comment>
<reference evidence="2 3" key="1">
    <citation type="submission" date="2015-05" db="EMBL/GenBank/DDBJ databases">
        <title>Genome sequencing project for genomic taxonomy and phylogenomics of Bacillus-like bacteria.</title>
        <authorList>
            <person name="Liu B."/>
            <person name="Wang J."/>
            <person name="Zhu Y."/>
            <person name="Liu G."/>
            <person name="Chen Q."/>
            <person name="Chen Z."/>
            <person name="Lan J."/>
            <person name="Che J."/>
            <person name="Ge C."/>
            <person name="Shi H."/>
            <person name="Pan Z."/>
            <person name="Liu X."/>
        </authorList>
    </citation>
    <scope>NUCLEOTIDE SEQUENCE [LARGE SCALE GENOMIC DNA]</scope>
    <source>
        <strain evidence="2 3">DSM 9885</strain>
    </source>
</reference>
<dbReference type="EMBL" id="LDCN01000016">
    <property type="protein sequence ID" value="KLH95868.1"/>
    <property type="molecule type" value="Genomic_DNA"/>
</dbReference>
<evidence type="ECO:0000313" key="3">
    <source>
        <dbReference type="Proteomes" id="UP000035218"/>
    </source>
</evidence>
<proteinExistence type="predicted"/>
<evidence type="ECO:0000313" key="2">
    <source>
        <dbReference type="EMBL" id="KLH95868.1"/>
    </source>
</evidence>
<dbReference type="GeneID" id="87589002"/>
<protein>
    <submittedName>
        <fullName evidence="2">Uncharacterized protein</fullName>
    </submittedName>
</protein>
<sequence length="320" mass="36158">MTANHTEILLKSLNAGQIQRLAVDLLPRLYKDWGPVSHNGIVEGTFQTRKGTPDAWCERKDGSYVYIQATGDSGKGKVKEDIIKSVEKLLEKGEANGALCIAFLRFDPHPDEINECKELCSANGIAFEYYTNSAISKLLDDRFQDLRHRHLNLVSHPIPKTNVQSQSFTLNTGGGAQPNTCARFMQVLNWGELTPEQYQESLNEITEFYNSLAKLNLPSRKFFAALVELAGPAYRDYMMRVSCQEVENSLSMTIPQVINQMVILDKHGFGSIDSEEFPPHIYIQPASVQWQLLQDLKAFAEHESINLREILVNLHFTLLD</sequence>
<name>A0A837KF50_9BACL</name>
<accession>A0A837KF50</accession>
<dbReference type="Proteomes" id="UP000319498">
    <property type="component" value="Unassembled WGS sequence"/>
</dbReference>
<dbReference type="EMBL" id="BJOL01000047">
    <property type="protein sequence ID" value="GED61416.1"/>
    <property type="molecule type" value="Genomic_DNA"/>
</dbReference>
<organism evidence="2 3">
    <name type="scientific">Brevibacillus formosus</name>
    <dbReference type="NCBI Taxonomy" id="54913"/>
    <lineage>
        <taxon>Bacteria</taxon>
        <taxon>Bacillati</taxon>
        <taxon>Bacillota</taxon>
        <taxon>Bacilli</taxon>
        <taxon>Bacillales</taxon>
        <taxon>Paenibacillaceae</taxon>
        <taxon>Brevibacillus</taxon>
    </lineage>
</organism>
<dbReference type="Proteomes" id="UP000035218">
    <property type="component" value="Unassembled WGS sequence"/>
</dbReference>
<dbReference type="OrthoDB" id="2667242at2"/>
<gene>
    <name evidence="2" type="ORF">AA984_28565</name>
    <name evidence="1" type="ORF">BFO01nite_55480</name>
</gene>
<keyword evidence="4" id="KW-1185">Reference proteome</keyword>
<dbReference type="RefSeq" id="WP_047074878.1">
    <property type="nucleotide sequence ID" value="NZ_BJOL01000047.1"/>
</dbReference>
<evidence type="ECO:0000313" key="4">
    <source>
        <dbReference type="Proteomes" id="UP000319498"/>
    </source>
</evidence>
<dbReference type="AlphaFoldDB" id="A0A837KF50"/>